<organism evidence="1 2">
    <name type="scientific">Bilophila wadsworthia (strain 3_1_6)</name>
    <dbReference type="NCBI Taxonomy" id="563192"/>
    <lineage>
        <taxon>Bacteria</taxon>
        <taxon>Pseudomonadati</taxon>
        <taxon>Thermodesulfobacteriota</taxon>
        <taxon>Desulfovibrionia</taxon>
        <taxon>Desulfovibrionales</taxon>
        <taxon>Desulfovibrionaceae</taxon>
        <taxon>Bilophila</taxon>
    </lineage>
</organism>
<reference evidence="1 2" key="1">
    <citation type="submission" date="2010-10" db="EMBL/GenBank/DDBJ databases">
        <authorList>
            <consortium name="The Broad Institute Genome Sequencing Platform"/>
            <person name="Ward D."/>
            <person name="Earl A."/>
            <person name="Feldgarden M."/>
            <person name="Young S.K."/>
            <person name="Gargeya S."/>
            <person name="Zeng Q."/>
            <person name="Alvarado L."/>
            <person name="Berlin A."/>
            <person name="Bochicchio J."/>
            <person name="Chapman S.B."/>
            <person name="Chen Z."/>
            <person name="Freedman E."/>
            <person name="Gellesch M."/>
            <person name="Goldberg J."/>
            <person name="Griggs A."/>
            <person name="Gujja S."/>
            <person name="Heilman E."/>
            <person name="Heiman D."/>
            <person name="Howarth C."/>
            <person name="Mehta T."/>
            <person name="Neiman D."/>
            <person name="Pearson M."/>
            <person name="Roberts A."/>
            <person name="Saif S."/>
            <person name="Shea T."/>
            <person name="Shenoy N."/>
            <person name="Sisk P."/>
            <person name="Stolte C."/>
            <person name="Sykes S."/>
            <person name="White J."/>
            <person name="Yandava C."/>
            <person name="Allen-Vercoe E."/>
            <person name="Sibley C."/>
            <person name="Ambrose C.E."/>
            <person name="Strauss J."/>
            <person name="Daigneault M."/>
            <person name="Haas B."/>
            <person name="Nusbaum C."/>
            <person name="Birren B."/>
        </authorList>
    </citation>
    <scope>NUCLEOTIDE SEQUENCE [LARGE SCALE GENOMIC DNA]</scope>
    <source>
        <strain evidence="1 2">3_1_6</strain>
    </source>
</reference>
<comment type="caution">
    <text evidence="1">The sequence shown here is derived from an EMBL/GenBank/DDBJ whole genome shotgun (WGS) entry which is preliminary data.</text>
</comment>
<evidence type="ECO:0000313" key="1">
    <source>
        <dbReference type="EMBL" id="EFV44931.1"/>
    </source>
</evidence>
<dbReference type="AlphaFoldDB" id="E5Y4W3"/>
<gene>
    <name evidence="1" type="ORF">HMPREF0179_01226</name>
</gene>
<keyword evidence="2" id="KW-1185">Reference proteome</keyword>
<sequence>MERENISVDIITVHGHEHVVVINGMAFELDPGMFDPAIHKIEWVAGQGVIYWEDGRENTLFGKDGYDVHIAPLVRAFGEEQRRVEDNVIILDAERRQRTYATAKQRANLLSQIREVEEKMARSTQAILAAQLAGKVPEGEDVHHFLSNYTRKLELRAQLTTLDTDM</sequence>
<evidence type="ECO:0000313" key="2">
    <source>
        <dbReference type="Proteomes" id="UP000006034"/>
    </source>
</evidence>
<reference evidence="1 2" key="2">
    <citation type="submission" date="2013-04" db="EMBL/GenBank/DDBJ databases">
        <title>The Genome Sequence of Bilophila wadsworthia 3_1_6.</title>
        <authorList>
            <consortium name="The Broad Institute Genomics Platform"/>
            <person name="Earl A."/>
            <person name="Ward D."/>
            <person name="Feldgarden M."/>
            <person name="Gevers D."/>
            <person name="Sibley C."/>
            <person name="Strauss J."/>
            <person name="Allen-Vercoe E."/>
            <person name="Walker B."/>
            <person name="Young S."/>
            <person name="Zeng Q."/>
            <person name="Gargeya S."/>
            <person name="Fitzgerald M."/>
            <person name="Haas B."/>
            <person name="Abouelleil A."/>
            <person name="Allen A.W."/>
            <person name="Alvarado L."/>
            <person name="Arachchi H.M."/>
            <person name="Berlin A.M."/>
            <person name="Chapman S.B."/>
            <person name="Gainer-Dewar J."/>
            <person name="Goldberg J."/>
            <person name="Griggs A."/>
            <person name="Gujja S."/>
            <person name="Hansen M."/>
            <person name="Howarth C."/>
            <person name="Imamovic A."/>
            <person name="Ireland A."/>
            <person name="Larimer J."/>
            <person name="McCowan C."/>
            <person name="Murphy C."/>
            <person name="Pearson M."/>
            <person name="Poon T.W."/>
            <person name="Priest M."/>
            <person name="Roberts A."/>
            <person name="Saif S."/>
            <person name="Shea T."/>
            <person name="Sisk P."/>
            <person name="Sykes S."/>
            <person name="Wortman J."/>
            <person name="Nusbaum C."/>
            <person name="Birren B."/>
        </authorList>
    </citation>
    <scope>NUCLEOTIDE SEQUENCE [LARGE SCALE GENOMIC DNA]</scope>
    <source>
        <strain evidence="1 2">3_1_6</strain>
    </source>
</reference>
<dbReference type="EMBL" id="ADCP02000001">
    <property type="protein sequence ID" value="EFV44931.1"/>
    <property type="molecule type" value="Genomic_DNA"/>
</dbReference>
<dbReference type="Proteomes" id="UP000006034">
    <property type="component" value="Unassembled WGS sequence"/>
</dbReference>
<proteinExistence type="predicted"/>
<name>E5Y4W3_BILW3</name>
<protein>
    <submittedName>
        <fullName evidence="1">Uncharacterized protein</fullName>
    </submittedName>
</protein>
<dbReference type="STRING" id="563192.HMPREF0179_01226"/>
<dbReference type="GeneID" id="78086358"/>
<dbReference type="HOGENOM" id="CLU_1599528_0_0_7"/>
<dbReference type="RefSeq" id="WP_005026197.1">
    <property type="nucleotide sequence ID" value="NZ_KE150238.1"/>
</dbReference>
<accession>E5Y4W3</accession>